<organism evidence="3 4">
    <name type="scientific">Hymenobacter artigasi</name>
    <dbReference type="NCBI Taxonomy" id="2719616"/>
    <lineage>
        <taxon>Bacteria</taxon>
        <taxon>Pseudomonadati</taxon>
        <taxon>Bacteroidota</taxon>
        <taxon>Cytophagia</taxon>
        <taxon>Cytophagales</taxon>
        <taxon>Hymenobacteraceae</taxon>
        <taxon>Hymenobacter</taxon>
    </lineage>
</organism>
<comment type="caution">
    <text evidence="3">The sequence shown here is derived from an EMBL/GenBank/DDBJ whole genome shotgun (WGS) entry which is preliminary data.</text>
</comment>
<dbReference type="EMBL" id="JAAVTK010000009">
    <property type="protein sequence ID" value="NKI90463.1"/>
    <property type="molecule type" value="Genomic_DNA"/>
</dbReference>
<proteinExistence type="predicted"/>
<accession>A0ABX1HJM8</accession>
<keyword evidence="4" id="KW-1185">Reference proteome</keyword>
<evidence type="ECO:0000313" key="3">
    <source>
        <dbReference type="EMBL" id="NKI90463.1"/>
    </source>
</evidence>
<feature type="region of interest" description="Disordered" evidence="1">
    <location>
        <begin position="121"/>
        <end position="144"/>
    </location>
</feature>
<feature type="region of interest" description="Disordered" evidence="1">
    <location>
        <begin position="80"/>
        <end position="100"/>
    </location>
</feature>
<feature type="compositionally biased region" description="Basic and acidic residues" evidence="1">
    <location>
        <begin position="121"/>
        <end position="133"/>
    </location>
</feature>
<keyword evidence="2" id="KW-0732">Signal</keyword>
<name>A0ABX1HJM8_9BACT</name>
<sequence length="144" mass="15676">MKKLLFVFAVSAATAGTSFAQAPATTAVPAQTGTAPAPDQLAQRRAQYLGKELGLTADQQARLAPILMAQRQQLQLLREQRTTGGRKLGTAQDLKASEARADEQIKTVLTPEQFTKFAQMRDEQREKMREHRAANANAPAGQSE</sequence>
<protein>
    <submittedName>
        <fullName evidence="3">Spy/CpxP family protein refolding chaperone</fullName>
    </submittedName>
</protein>
<evidence type="ECO:0000256" key="2">
    <source>
        <dbReference type="SAM" id="SignalP"/>
    </source>
</evidence>
<feature type="chain" id="PRO_5045067349" evidence="2">
    <location>
        <begin position="21"/>
        <end position="144"/>
    </location>
</feature>
<dbReference type="Proteomes" id="UP000717634">
    <property type="component" value="Unassembled WGS sequence"/>
</dbReference>
<gene>
    <name evidence="3" type="ORF">HBN54_003067</name>
</gene>
<dbReference type="Gene3D" id="1.20.120.1490">
    <property type="match status" value="1"/>
</dbReference>
<dbReference type="RefSeq" id="WP_168674065.1">
    <property type="nucleotide sequence ID" value="NZ_JAAVTK010000009.1"/>
</dbReference>
<feature type="signal peptide" evidence="2">
    <location>
        <begin position="1"/>
        <end position="20"/>
    </location>
</feature>
<evidence type="ECO:0000256" key="1">
    <source>
        <dbReference type="SAM" id="MobiDB-lite"/>
    </source>
</evidence>
<evidence type="ECO:0000313" key="4">
    <source>
        <dbReference type="Proteomes" id="UP000717634"/>
    </source>
</evidence>
<reference evidence="3 4" key="1">
    <citation type="submission" date="2020-03" db="EMBL/GenBank/DDBJ databases">
        <title>Genomic Encyclopedia of Type Strains, Phase IV (KMG-V): Genome sequencing to study the core and pangenomes of soil and plant-associated prokaryotes.</title>
        <authorList>
            <person name="Whitman W."/>
        </authorList>
    </citation>
    <scope>NUCLEOTIDE SEQUENCE [LARGE SCALE GENOMIC DNA]</scope>
    <source>
        <strain evidence="3 4">1B</strain>
    </source>
</reference>